<gene>
    <name evidence="1" type="ORF">MNBD_GAMMA12-107</name>
</gene>
<evidence type="ECO:0000313" key="1">
    <source>
        <dbReference type="EMBL" id="VAW82129.1"/>
    </source>
</evidence>
<sequence length="71" mass="8128">MRRYLSLIDKNAVLKNDKMKIAANRKTISEIFNTVTYSQEQQDHSHDSIRASVNQYQCATLILGVCLSLIK</sequence>
<dbReference type="EMBL" id="UOFL01000236">
    <property type="protein sequence ID" value="VAW82129.1"/>
    <property type="molecule type" value="Genomic_DNA"/>
</dbReference>
<reference evidence="1" key="1">
    <citation type="submission" date="2018-06" db="EMBL/GenBank/DDBJ databases">
        <authorList>
            <person name="Zhirakovskaya E."/>
        </authorList>
    </citation>
    <scope>NUCLEOTIDE SEQUENCE</scope>
</reference>
<protein>
    <submittedName>
        <fullName evidence="1">Uncharacterized protein</fullName>
    </submittedName>
</protein>
<feature type="non-terminal residue" evidence="1">
    <location>
        <position position="71"/>
    </location>
</feature>
<proteinExistence type="predicted"/>
<organism evidence="1">
    <name type="scientific">hydrothermal vent metagenome</name>
    <dbReference type="NCBI Taxonomy" id="652676"/>
    <lineage>
        <taxon>unclassified sequences</taxon>
        <taxon>metagenomes</taxon>
        <taxon>ecological metagenomes</taxon>
    </lineage>
</organism>
<dbReference type="AlphaFoldDB" id="A0A3B0Z7A0"/>
<accession>A0A3B0Z7A0</accession>
<name>A0A3B0Z7A0_9ZZZZ</name>